<evidence type="ECO:0000313" key="1">
    <source>
        <dbReference type="EnsemblMetazoa" id="ACOM033276-PA.1"/>
    </source>
</evidence>
<accession>A0A8W7PLU9</accession>
<dbReference type="EnsemblMetazoa" id="ACOM033276-RA">
    <property type="protein sequence ID" value="ACOM033276-PA.1"/>
    <property type="gene ID" value="ACOM033276"/>
</dbReference>
<proteinExistence type="predicted"/>
<dbReference type="Proteomes" id="UP000075882">
    <property type="component" value="Unassembled WGS sequence"/>
</dbReference>
<reference evidence="1" key="1">
    <citation type="submission" date="2022-08" db="UniProtKB">
        <authorList>
            <consortium name="EnsemblMetazoa"/>
        </authorList>
    </citation>
    <scope>IDENTIFICATION</scope>
</reference>
<protein>
    <submittedName>
        <fullName evidence="1">Uncharacterized protein</fullName>
    </submittedName>
</protein>
<name>A0A8W7PLU9_ANOCL</name>
<organism evidence="1">
    <name type="scientific">Anopheles coluzzii</name>
    <name type="common">African malaria mosquito</name>
    <dbReference type="NCBI Taxonomy" id="1518534"/>
    <lineage>
        <taxon>Eukaryota</taxon>
        <taxon>Metazoa</taxon>
        <taxon>Ecdysozoa</taxon>
        <taxon>Arthropoda</taxon>
        <taxon>Hexapoda</taxon>
        <taxon>Insecta</taxon>
        <taxon>Pterygota</taxon>
        <taxon>Neoptera</taxon>
        <taxon>Endopterygota</taxon>
        <taxon>Diptera</taxon>
        <taxon>Nematocera</taxon>
        <taxon>Culicoidea</taxon>
        <taxon>Culicidae</taxon>
        <taxon>Anophelinae</taxon>
        <taxon>Anopheles</taxon>
    </lineage>
</organism>
<dbReference type="AlphaFoldDB" id="A0A8W7PLU9"/>
<sequence length="278" mass="31093">LEQRLGTTEPLVTDGDHLSIGQFVRLLQRSRGSGSCHLLLKVQRNVAQLLLDVTHDFPLSGGSERVAPLGQDLHQVVGQIATGQIQTQDGVRESVAFVDGHRVRHTITRVHHNAGGTAGSVQRQHRLDGHIHCRGVERFEHDLRHLLAVRLRVVRGLRQQDRVLFRSHAQLVVERVVPDLLHIVPVRHDAVLDRVLQRQNSALALGLIADVRVLLAHANHHALVTWTSDNRREHGTRRIVPGEPGLAHTGSIVHDQRCNLFVTHVSLHYRSRSPLAEL</sequence>